<proteinExistence type="predicted"/>
<keyword evidence="4" id="KW-1185">Reference proteome</keyword>
<organism evidence="3 4">
    <name type="scientific">Anatilimnocola aggregata</name>
    <dbReference type="NCBI Taxonomy" id="2528021"/>
    <lineage>
        <taxon>Bacteria</taxon>
        <taxon>Pseudomonadati</taxon>
        <taxon>Planctomycetota</taxon>
        <taxon>Planctomycetia</taxon>
        <taxon>Pirellulales</taxon>
        <taxon>Pirellulaceae</taxon>
        <taxon>Anatilimnocola</taxon>
    </lineage>
</organism>
<sequence>MTKTRAGKTKDAATTASETLSSRDQSVSPHRIDAAHEGTGSAATTTPEMMAALADSALTAAAENDEIFHATAVPRDPLQDLALREEQLQLQAAQLAGHLKARLTEVDRRESQLNARIAQLEADLRSARLWQREREYEFQQREGELCRQVEDLQQRSSEVAIGEQQVQTLDERAEQIITREQELKALDLQLRQRRQELDRQAAAFSHAQSLWQLQQKHEEAAARQQRERAEEVWTRAVAEERQELDFEIAGRRRKLETGEQVLREQQQRLDQERVDFERMRVQGTNQLQRERAAWDERLQAIDLEFVSRKRELESREAIVERQRVAMEQMRTEIGLVHRQSLEMRLIAEQLWAQITGRLSSAEITRSIASLRLQLSQQYEQEQKALTKQKDELVQLAERLQGQHQLLTAERQEVRNWGSARQAGIEQQARQLVEREQQLESEQQELRASRQNLHDERRRYEQEIRDLATQLREATTSPAAA</sequence>
<protein>
    <submittedName>
        <fullName evidence="3">Uncharacterized protein</fullName>
    </submittedName>
</protein>
<gene>
    <name evidence="3" type="ORF">ETAA8_10100</name>
</gene>
<dbReference type="Proteomes" id="UP000315017">
    <property type="component" value="Chromosome"/>
</dbReference>
<dbReference type="RefSeq" id="WP_145085694.1">
    <property type="nucleotide sequence ID" value="NZ_CP036274.1"/>
</dbReference>
<evidence type="ECO:0000256" key="2">
    <source>
        <dbReference type="SAM" id="MobiDB-lite"/>
    </source>
</evidence>
<dbReference type="KEGG" id="aagg:ETAA8_10100"/>
<dbReference type="EMBL" id="CP036274">
    <property type="protein sequence ID" value="QDU25938.1"/>
    <property type="molecule type" value="Genomic_DNA"/>
</dbReference>
<feature type="compositionally biased region" description="Polar residues" evidence="2">
    <location>
        <begin position="471"/>
        <end position="480"/>
    </location>
</feature>
<dbReference type="OrthoDB" id="260150at2"/>
<feature type="region of interest" description="Disordered" evidence="2">
    <location>
        <begin position="439"/>
        <end position="480"/>
    </location>
</feature>
<accession>A0A517Y6S2</accession>
<keyword evidence="1" id="KW-0175">Coiled coil</keyword>
<feature type="compositionally biased region" description="Polar residues" evidence="2">
    <location>
        <begin position="12"/>
        <end position="28"/>
    </location>
</feature>
<evidence type="ECO:0000313" key="3">
    <source>
        <dbReference type="EMBL" id="QDU25938.1"/>
    </source>
</evidence>
<dbReference type="AlphaFoldDB" id="A0A517Y6S2"/>
<feature type="region of interest" description="Disordered" evidence="2">
    <location>
        <begin position="1"/>
        <end position="45"/>
    </location>
</feature>
<evidence type="ECO:0000313" key="4">
    <source>
        <dbReference type="Proteomes" id="UP000315017"/>
    </source>
</evidence>
<feature type="coiled-coil region" evidence="1">
    <location>
        <begin position="255"/>
        <end position="282"/>
    </location>
</feature>
<feature type="compositionally biased region" description="Basic and acidic residues" evidence="2">
    <location>
        <begin position="439"/>
        <end position="465"/>
    </location>
</feature>
<evidence type="ECO:0000256" key="1">
    <source>
        <dbReference type="SAM" id="Coils"/>
    </source>
</evidence>
<name>A0A517Y6S2_9BACT</name>
<reference evidence="3 4" key="1">
    <citation type="submission" date="2019-02" db="EMBL/GenBank/DDBJ databases">
        <title>Deep-cultivation of Planctomycetes and their phenomic and genomic characterization uncovers novel biology.</title>
        <authorList>
            <person name="Wiegand S."/>
            <person name="Jogler M."/>
            <person name="Boedeker C."/>
            <person name="Pinto D."/>
            <person name="Vollmers J."/>
            <person name="Rivas-Marin E."/>
            <person name="Kohn T."/>
            <person name="Peeters S.H."/>
            <person name="Heuer A."/>
            <person name="Rast P."/>
            <person name="Oberbeckmann S."/>
            <person name="Bunk B."/>
            <person name="Jeske O."/>
            <person name="Meyerdierks A."/>
            <person name="Storesund J.E."/>
            <person name="Kallscheuer N."/>
            <person name="Luecker S."/>
            <person name="Lage O.M."/>
            <person name="Pohl T."/>
            <person name="Merkel B.J."/>
            <person name="Hornburger P."/>
            <person name="Mueller R.-W."/>
            <person name="Bruemmer F."/>
            <person name="Labrenz M."/>
            <person name="Spormann A.M."/>
            <person name="Op den Camp H."/>
            <person name="Overmann J."/>
            <person name="Amann R."/>
            <person name="Jetten M.S.M."/>
            <person name="Mascher T."/>
            <person name="Medema M.H."/>
            <person name="Devos D.P."/>
            <person name="Kaster A.-K."/>
            <person name="Ovreas L."/>
            <person name="Rohde M."/>
            <person name="Galperin M.Y."/>
            <person name="Jogler C."/>
        </authorList>
    </citation>
    <scope>NUCLEOTIDE SEQUENCE [LARGE SCALE GENOMIC DNA]</scope>
    <source>
        <strain evidence="3 4">ETA_A8</strain>
    </source>
</reference>